<dbReference type="SUPFAM" id="SSF52047">
    <property type="entry name" value="RNI-like"/>
    <property type="match status" value="1"/>
</dbReference>
<dbReference type="InterPro" id="IPR001810">
    <property type="entry name" value="F-box_dom"/>
</dbReference>
<organism evidence="3 4">
    <name type="scientific">Carpinus fangiana</name>
    <dbReference type="NCBI Taxonomy" id="176857"/>
    <lineage>
        <taxon>Eukaryota</taxon>
        <taxon>Viridiplantae</taxon>
        <taxon>Streptophyta</taxon>
        <taxon>Embryophyta</taxon>
        <taxon>Tracheophyta</taxon>
        <taxon>Spermatophyta</taxon>
        <taxon>Magnoliopsida</taxon>
        <taxon>eudicotyledons</taxon>
        <taxon>Gunneridae</taxon>
        <taxon>Pentapetalae</taxon>
        <taxon>rosids</taxon>
        <taxon>fabids</taxon>
        <taxon>Fagales</taxon>
        <taxon>Betulaceae</taxon>
        <taxon>Carpinus</taxon>
    </lineage>
</organism>
<name>A0A5N6QP90_9ROSI</name>
<dbReference type="PROSITE" id="PS50181">
    <property type="entry name" value="FBOX"/>
    <property type="match status" value="1"/>
</dbReference>
<dbReference type="SUPFAM" id="SSF81383">
    <property type="entry name" value="F-box domain"/>
    <property type="match status" value="1"/>
</dbReference>
<feature type="domain" description="F-box" evidence="2">
    <location>
        <begin position="16"/>
        <end position="64"/>
    </location>
</feature>
<dbReference type="PANTHER" id="PTHR31900:SF32">
    <property type="entry name" value="F-BOX_RNI_FBD-LIKE DOMAIN PROTEIN"/>
    <property type="match status" value="1"/>
</dbReference>
<evidence type="ECO:0000256" key="1">
    <source>
        <dbReference type="SAM" id="MobiDB-lite"/>
    </source>
</evidence>
<dbReference type="Pfam" id="PF00646">
    <property type="entry name" value="F-box"/>
    <property type="match status" value="1"/>
</dbReference>
<dbReference type="Gene3D" id="3.80.10.10">
    <property type="entry name" value="Ribonuclease Inhibitor"/>
    <property type="match status" value="1"/>
</dbReference>
<dbReference type="InterPro" id="IPR036047">
    <property type="entry name" value="F-box-like_dom_sf"/>
</dbReference>
<reference evidence="3 4" key="1">
    <citation type="submission" date="2019-06" db="EMBL/GenBank/DDBJ databases">
        <title>A chromosomal-level reference genome of Carpinus fangiana (Coryloideae, Betulaceae).</title>
        <authorList>
            <person name="Yang X."/>
            <person name="Wang Z."/>
            <person name="Zhang L."/>
            <person name="Hao G."/>
            <person name="Liu J."/>
            <person name="Yang Y."/>
        </authorList>
    </citation>
    <scope>NUCLEOTIDE SEQUENCE [LARGE SCALE GENOMIC DNA]</scope>
    <source>
        <strain evidence="3">Cfa_2016G</strain>
        <tissue evidence="3">Leaf</tissue>
    </source>
</reference>
<keyword evidence="4" id="KW-1185">Reference proteome</keyword>
<accession>A0A5N6QP90</accession>
<dbReference type="OrthoDB" id="594804at2759"/>
<gene>
    <name evidence="3" type="ORF">FH972_005425</name>
</gene>
<dbReference type="AlphaFoldDB" id="A0A5N6QP90"/>
<protein>
    <recommendedName>
        <fullName evidence="2">F-box domain-containing protein</fullName>
    </recommendedName>
</protein>
<dbReference type="EMBL" id="CM017322">
    <property type="protein sequence ID" value="KAE8008967.1"/>
    <property type="molecule type" value="Genomic_DNA"/>
</dbReference>
<evidence type="ECO:0000313" key="4">
    <source>
        <dbReference type="Proteomes" id="UP000327013"/>
    </source>
</evidence>
<evidence type="ECO:0000313" key="3">
    <source>
        <dbReference type="EMBL" id="KAE8008967.1"/>
    </source>
</evidence>
<evidence type="ECO:0000259" key="2">
    <source>
        <dbReference type="PROSITE" id="PS50181"/>
    </source>
</evidence>
<dbReference type="PANTHER" id="PTHR31900">
    <property type="entry name" value="F-BOX/RNI SUPERFAMILY PROTEIN-RELATED"/>
    <property type="match status" value="1"/>
</dbReference>
<dbReference type="InterPro" id="IPR055411">
    <property type="entry name" value="LRR_FXL15/At3g58940/PEG3-like"/>
</dbReference>
<feature type="region of interest" description="Disordered" evidence="1">
    <location>
        <begin position="1"/>
        <end position="20"/>
    </location>
</feature>
<dbReference type="InterPro" id="IPR032675">
    <property type="entry name" value="LRR_dom_sf"/>
</dbReference>
<dbReference type="Proteomes" id="UP000327013">
    <property type="component" value="Chromosome 2"/>
</dbReference>
<dbReference type="SMART" id="SM00256">
    <property type="entry name" value="FBOX"/>
    <property type="match status" value="1"/>
</dbReference>
<dbReference type="Pfam" id="PF24758">
    <property type="entry name" value="LRR_At5g56370"/>
    <property type="match status" value="1"/>
</dbReference>
<dbReference type="InterPro" id="IPR050232">
    <property type="entry name" value="FBL13/AtMIF1-like"/>
</dbReference>
<sequence>MEITMQDPVQDEDGDGDRLSSLPDRIVHRIISFLTLKDLARFSFTSRRCQELCNSTPTLSLSNIDILKPDDILCRLSINAFLHSLMLHRCSHRVKMQSLSLRWSFQHSLPDEEFRVWSWLQHAVNSGVREFNLNITGKPFSLPVCVLGCKSLSSLVVNTNNGVLRFPSTLSLSYASSSTLRKLILEYVRMEDDGFQQWLPSFKFLKVLCLSKVSGMKSMRIASSSIEKLKIVSIESLCHIQIQEVEKLNELYILWEFKKCGSKSLEISAPNLQRFVWAGDTVDYFSMRSSSHLWRAVIGLLPPANQSRGREDACKANFDELLRSIHSTKNLTLSIEFVEILLEHGCLPFLLDNLVTLNIRRSTRITGHQVQALSSLLTGTTKLYHLIISTLRRILPNPHNSASDISHSVSAGINIDVTVITSLEMINSMASKQLPFKMKKITMELPNGENELELIKYLLKSAEKLEEMTISYSSPLPSYFSSELTKYKKPFTKLHLHRKP</sequence>
<proteinExistence type="predicted"/>